<feature type="region of interest" description="Disordered" evidence="1">
    <location>
        <begin position="1"/>
        <end position="25"/>
    </location>
</feature>
<gene>
    <name evidence="2" type="ORF">PR048_013621</name>
</gene>
<dbReference type="PANTHER" id="PTHR47326:SF1">
    <property type="entry name" value="HTH PSQ-TYPE DOMAIN-CONTAINING PROTEIN"/>
    <property type="match status" value="1"/>
</dbReference>
<evidence type="ECO:0000256" key="1">
    <source>
        <dbReference type="SAM" id="MobiDB-lite"/>
    </source>
</evidence>
<comment type="caution">
    <text evidence="2">The sequence shown here is derived from an EMBL/GenBank/DDBJ whole genome shotgun (WGS) entry which is preliminary data.</text>
</comment>
<name>A0ABQ9HTJ0_9NEOP</name>
<dbReference type="Proteomes" id="UP001159363">
    <property type="component" value="Chromosome X"/>
</dbReference>
<organism evidence="2 3">
    <name type="scientific">Dryococelus australis</name>
    <dbReference type="NCBI Taxonomy" id="614101"/>
    <lineage>
        <taxon>Eukaryota</taxon>
        <taxon>Metazoa</taxon>
        <taxon>Ecdysozoa</taxon>
        <taxon>Arthropoda</taxon>
        <taxon>Hexapoda</taxon>
        <taxon>Insecta</taxon>
        <taxon>Pterygota</taxon>
        <taxon>Neoptera</taxon>
        <taxon>Polyneoptera</taxon>
        <taxon>Phasmatodea</taxon>
        <taxon>Verophasmatodea</taxon>
        <taxon>Anareolatae</taxon>
        <taxon>Phasmatidae</taxon>
        <taxon>Eurycanthinae</taxon>
        <taxon>Dryococelus</taxon>
    </lineage>
</organism>
<evidence type="ECO:0000313" key="2">
    <source>
        <dbReference type="EMBL" id="KAJ8887406.1"/>
    </source>
</evidence>
<accession>A0ABQ9HTJ0</accession>
<dbReference type="EMBL" id="JARBHB010000004">
    <property type="protein sequence ID" value="KAJ8887406.1"/>
    <property type="molecule type" value="Genomic_DNA"/>
</dbReference>
<protein>
    <submittedName>
        <fullName evidence="2">Uncharacterized protein</fullName>
    </submittedName>
</protein>
<dbReference type="InterPro" id="IPR036397">
    <property type="entry name" value="RNaseH_sf"/>
</dbReference>
<proteinExistence type="predicted"/>
<reference evidence="2 3" key="1">
    <citation type="submission" date="2023-02" db="EMBL/GenBank/DDBJ databases">
        <title>LHISI_Scaffold_Assembly.</title>
        <authorList>
            <person name="Stuart O.P."/>
            <person name="Cleave R."/>
            <person name="Magrath M.J.L."/>
            <person name="Mikheyev A.S."/>
        </authorList>
    </citation>
    <scope>NUCLEOTIDE SEQUENCE [LARGE SCALE GENOMIC DNA]</scope>
    <source>
        <strain evidence="2">Daus_M_001</strain>
        <tissue evidence="2">Leg muscle</tissue>
    </source>
</reference>
<sequence length="455" mass="52780">MALAERLAHSPPTKANGAQSPAGSSDFRKWESAGFLGDLASPPFLSFPCRNLFTSITLIGSQDLAVDVDRHLNAWLGETGDSRENTQNSGIILNYSHVRSYIMSSIGMKERRKWEIPEKNPPTKGIVQHDSHLRKSGLIGPLIFPGRLTGVLYLQVLQEELLRLHVDIPLAVRRRMIFQYDLLTTTVLWLNTYMYISWRWIRPDGFHPWPPRSPYLSPLDYCTWGWMKDIVTKGLHKHAMNYLPLQKSKRSTCSYNTEVKADRSMQKNQLSNDDKDEPTVEFLKPMSFPFPLLKLVTTGHFRYRVRFPVRVLLALGMIPGEGPFFLYCCRDRFLDRAHFECQERFPDFFLDWYWIRFIVRALTELTKGVNTSADAEKLACCPFGCLFTSEEFGRRNTVAHAHHPTPLDTITLRHNWRFQKWFWQALWAGEPLERVAPTTSWWVGIRFDPRTLLNS</sequence>
<dbReference type="PANTHER" id="PTHR47326">
    <property type="entry name" value="TRANSPOSABLE ELEMENT TC3 TRANSPOSASE-LIKE PROTEIN"/>
    <property type="match status" value="1"/>
</dbReference>
<evidence type="ECO:0000313" key="3">
    <source>
        <dbReference type="Proteomes" id="UP001159363"/>
    </source>
</evidence>
<keyword evidence="3" id="KW-1185">Reference proteome</keyword>
<dbReference type="Gene3D" id="3.30.420.10">
    <property type="entry name" value="Ribonuclease H-like superfamily/Ribonuclease H"/>
    <property type="match status" value="1"/>
</dbReference>